<proteinExistence type="predicted"/>
<keyword evidence="2" id="KW-1003">Cell membrane</keyword>
<evidence type="ECO:0000313" key="9">
    <source>
        <dbReference type="Proteomes" id="UP000677305"/>
    </source>
</evidence>
<evidence type="ECO:0000256" key="6">
    <source>
        <dbReference type="SAM" id="Phobius"/>
    </source>
</evidence>
<comment type="subcellular location">
    <subcellularLocation>
        <location evidence="1">Cell membrane</location>
        <topology evidence="1">Multi-pass membrane protein</topology>
    </subcellularLocation>
</comment>
<keyword evidence="5 6" id="KW-0472">Membrane</keyword>
<feature type="transmembrane region" description="Helical" evidence="6">
    <location>
        <begin position="50"/>
        <end position="68"/>
    </location>
</feature>
<dbReference type="KEGG" id="vgu:HYG85_01270"/>
<evidence type="ECO:0000256" key="3">
    <source>
        <dbReference type="ARBA" id="ARBA00022692"/>
    </source>
</evidence>
<evidence type="ECO:0000256" key="1">
    <source>
        <dbReference type="ARBA" id="ARBA00004651"/>
    </source>
</evidence>
<accession>A0A8J8M7J9</accession>
<name>A0A8J8M7J9_9FIRM</name>
<evidence type="ECO:0000313" key="8">
    <source>
        <dbReference type="EMBL" id="QUH27620.1"/>
    </source>
</evidence>
<keyword evidence="9" id="KW-1185">Reference proteome</keyword>
<dbReference type="EMBL" id="CP058561">
    <property type="protein sequence ID" value="QUH27620.1"/>
    <property type="molecule type" value="Genomic_DNA"/>
</dbReference>
<dbReference type="RefSeq" id="WP_113671046.1">
    <property type="nucleotide sequence ID" value="NZ_CAJXUH010000004.1"/>
</dbReference>
<reference evidence="8 9" key="1">
    <citation type="submission" date="2020-07" db="EMBL/GenBank/DDBJ databases">
        <title>Vallitalea guaymasensis genome.</title>
        <authorList>
            <person name="Postec A."/>
        </authorList>
    </citation>
    <scope>NUCLEOTIDE SEQUENCE [LARGE SCALE GENOMIC DNA]</scope>
    <source>
        <strain evidence="8 9">Ra1766G1</strain>
    </source>
</reference>
<evidence type="ECO:0000256" key="2">
    <source>
        <dbReference type="ARBA" id="ARBA00022475"/>
    </source>
</evidence>
<protein>
    <submittedName>
        <fullName evidence="8">DUF4040 domain-containing protein</fullName>
    </submittedName>
</protein>
<dbReference type="InterPro" id="IPR025383">
    <property type="entry name" value="MrpA_C/MbhD"/>
</dbReference>
<dbReference type="Pfam" id="PF13244">
    <property type="entry name" value="MbhD"/>
    <property type="match status" value="1"/>
</dbReference>
<organism evidence="8 9">
    <name type="scientific">Vallitalea guaymasensis</name>
    <dbReference type="NCBI Taxonomy" id="1185412"/>
    <lineage>
        <taxon>Bacteria</taxon>
        <taxon>Bacillati</taxon>
        <taxon>Bacillota</taxon>
        <taxon>Clostridia</taxon>
        <taxon>Lachnospirales</taxon>
        <taxon>Vallitaleaceae</taxon>
        <taxon>Vallitalea</taxon>
    </lineage>
</organism>
<dbReference type="OrthoDB" id="37139at2"/>
<dbReference type="GO" id="GO:0005886">
    <property type="term" value="C:plasma membrane"/>
    <property type="evidence" value="ECO:0007669"/>
    <property type="project" value="UniProtKB-SubCell"/>
</dbReference>
<feature type="domain" description="MrpA C-terminal/MbhD" evidence="7">
    <location>
        <begin position="7"/>
        <end position="71"/>
    </location>
</feature>
<evidence type="ECO:0000259" key="7">
    <source>
        <dbReference type="Pfam" id="PF13244"/>
    </source>
</evidence>
<feature type="transmembrane region" description="Helical" evidence="6">
    <location>
        <begin position="26"/>
        <end position="43"/>
    </location>
</feature>
<keyword evidence="3 6" id="KW-0812">Transmembrane</keyword>
<dbReference type="Proteomes" id="UP000677305">
    <property type="component" value="Chromosome"/>
</dbReference>
<keyword evidence="4 6" id="KW-1133">Transmembrane helix</keyword>
<sequence length="179" mass="20251">MLEVALILLVVLAVLSVQTNTLRRAIVYLCVFSLLCSFCYLLYQAPDVAIAEAVIGCTLSTIIYLVALNKYKVFRVYYIIEKPKDPISIIQKNALCKTLGNYSYEKELELDIVISDKSIEEIVNDYPYDVIVQHNVSSTTIYGDKSNYHFDDLISYIDINSSINVGHDYIVEDEGDSLL</sequence>
<dbReference type="AlphaFoldDB" id="A0A8J8M7J9"/>
<gene>
    <name evidence="8" type="ORF">HYG85_01270</name>
</gene>
<evidence type="ECO:0000256" key="5">
    <source>
        <dbReference type="ARBA" id="ARBA00023136"/>
    </source>
</evidence>
<evidence type="ECO:0000256" key="4">
    <source>
        <dbReference type="ARBA" id="ARBA00022989"/>
    </source>
</evidence>